<dbReference type="InterPro" id="IPR008280">
    <property type="entry name" value="Tub_FtsZ_C"/>
</dbReference>
<dbReference type="EMBL" id="CAXLJL010000290">
    <property type="protein sequence ID" value="CAL5136218.1"/>
    <property type="molecule type" value="Genomic_DNA"/>
</dbReference>
<keyword evidence="3" id="KW-0547">Nucleotide-binding</keyword>
<accession>A0AAV2TIE5</accession>
<name>A0AAV2TIE5_CALDB</name>
<evidence type="ECO:0000256" key="2">
    <source>
        <dbReference type="ARBA" id="ARBA00022701"/>
    </source>
</evidence>
<organism evidence="5 6">
    <name type="scientific">Calicophoron daubneyi</name>
    <name type="common">Rumen fluke</name>
    <name type="synonym">Paramphistomum daubneyi</name>
    <dbReference type="NCBI Taxonomy" id="300641"/>
    <lineage>
        <taxon>Eukaryota</taxon>
        <taxon>Metazoa</taxon>
        <taxon>Spiralia</taxon>
        <taxon>Lophotrochozoa</taxon>
        <taxon>Platyhelminthes</taxon>
        <taxon>Trematoda</taxon>
        <taxon>Digenea</taxon>
        <taxon>Plagiorchiida</taxon>
        <taxon>Pronocephalata</taxon>
        <taxon>Paramphistomoidea</taxon>
        <taxon>Paramphistomidae</taxon>
        <taxon>Calicophoron</taxon>
    </lineage>
</organism>
<dbReference type="Gene3D" id="1.10.287.600">
    <property type="entry name" value="Helix hairpin bin"/>
    <property type="match status" value="1"/>
</dbReference>
<dbReference type="InterPro" id="IPR023123">
    <property type="entry name" value="Tubulin_C"/>
</dbReference>
<sequence>MSVVYLGVGQCGTQLLSSFLDYNIGNGKIADTMVLLYNDWLLAQLQNTPYRGRQGSPKSNFDSGTKENEVSVAQMNKLGAEQMGNILAPCNWTENLRKEAKSPPVIPDCGKEVHGEPLVLSHCLSALPEAKLVRCVSSKEHSAYAGSIESWCELHDSLQLGLQKCPIDASWNLNRPKRQTECHPLGTVAALLIYRSTHMNPVVKREFAIPQASTSQPQGELLKSLPEYSSCLSSVRSLYTYLRPLKWNPAPLDQWFDADTRTAEDSITLLFNSCCITEDLSSLLYRARTRRKAGAYLHWYEKFGCTADTFDAAFEQMETIIKNYEQLRS</sequence>
<gene>
    <name evidence="5" type="ORF">CDAUBV1_LOCUS10290</name>
</gene>
<dbReference type="GO" id="GO:0005525">
    <property type="term" value="F:GTP binding"/>
    <property type="evidence" value="ECO:0007669"/>
    <property type="project" value="UniProtKB-KW"/>
</dbReference>
<comment type="caution">
    <text evidence="5">The sequence shown here is derived from an EMBL/GenBank/DDBJ whole genome shotgun (WGS) entry which is preliminary data.</text>
</comment>
<evidence type="ECO:0000313" key="5">
    <source>
        <dbReference type="EMBL" id="CAL5136218.1"/>
    </source>
</evidence>
<keyword evidence="4" id="KW-0342">GTP-binding</keyword>
<evidence type="ECO:0000256" key="3">
    <source>
        <dbReference type="ARBA" id="ARBA00022741"/>
    </source>
</evidence>
<evidence type="ECO:0000256" key="1">
    <source>
        <dbReference type="ARBA" id="ARBA00009636"/>
    </source>
</evidence>
<evidence type="ECO:0000256" key="4">
    <source>
        <dbReference type="ARBA" id="ARBA00023134"/>
    </source>
</evidence>
<protein>
    <submittedName>
        <fullName evidence="5">Uncharacterized protein</fullName>
    </submittedName>
</protein>
<keyword evidence="2" id="KW-0493">Microtubule</keyword>
<evidence type="ECO:0000313" key="6">
    <source>
        <dbReference type="Proteomes" id="UP001497525"/>
    </source>
</evidence>
<comment type="similarity">
    <text evidence="1">Belongs to the tubulin family.</text>
</comment>
<reference evidence="5" key="1">
    <citation type="submission" date="2024-06" db="EMBL/GenBank/DDBJ databases">
        <authorList>
            <person name="Liu X."/>
            <person name="Lenzi L."/>
            <person name="Haldenby T S."/>
            <person name="Uol C."/>
        </authorList>
    </citation>
    <scope>NUCLEOTIDE SEQUENCE</scope>
</reference>
<dbReference type="AlphaFoldDB" id="A0AAV2TIE5"/>
<dbReference type="Proteomes" id="UP001497525">
    <property type="component" value="Unassembled WGS sequence"/>
</dbReference>
<proteinExistence type="inferred from homology"/>
<dbReference type="GO" id="GO:0005874">
    <property type="term" value="C:microtubule"/>
    <property type="evidence" value="ECO:0007669"/>
    <property type="project" value="UniProtKB-KW"/>
</dbReference>
<dbReference type="SUPFAM" id="SSF55307">
    <property type="entry name" value="Tubulin C-terminal domain-like"/>
    <property type="match status" value="1"/>
</dbReference>